<name>A0A2H3B5K6_9AGAR</name>
<gene>
    <name evidence="1" type="ORF">ARMSODRAFT_1022686</name>
</gene>
<evidence type="ECO:0000313" key="1">
    <source>
        <dbReference type="EMBL" id="PBK64980.1"/>
    </source>
</evidence>
<dbReference type="EMBL" id="KZ293448">
    <property type="protein sequence ID" value="PBK64980.1"/>
    <property type="molecule type" value="Genomic_DNA"/>
</dbReference>
<organism evidence="1 2">
    <name type="scientific">Armillaria solidipes</name>
    <dbReference type="NCBI Taxonomy" id="1076256"/>
    <lineage>
        <taxon>Eukaryota</taxon>
        <taxon>Fungi</taxon>
        <taxon>Dikarya</taxon>
        <taxon>Basidiomycota</taxon>
        <taxon>Agaricomycotina</taxon>
        <taxon>Agaricomycetes</taxon>
        <taxon>Agaricomycetidae</taxon>
        <taxon>Agaricales</taxon>
        <taxon>Marasmiineae</taxon>
        <taxon>Physalacriaceae</taxon>
        <taxon>Armillaria</taxon>
    </lineage>
</organism>
<reference evidence="2" key="1">
    <citation type="journal article" date="2017" name="Nat. Ecol. Evol.">
        <title>Genome expansion and lineage-specific genetic innovations in the forest pathogenic fungi Armillaria.</title>
        <authorList>
            <person name="Sipos G."/>
            <person name="Prasanna A.N."/>
            <person name="Walter M.C."/>
            <person name="O'Connor E."/>
            <person name="Balint B."/>
            <person name="Krizsan K."/>
            <person name="Kiss B."/>
            <person name="Hess J."/>
            <person name="Varga T."/>
            <person name="Slot J."/>
            <person name="Riley R."/>
            <person name="Boka B."/>
            <person name="Rigling D."/>
            <person name="Barry K."/>
            <person name="Lee J."/>
            <person name="Mihaltcheva S."/>
            <person name="LaButti K."/>
            <person name="Lipzen A."/>
            <person name="Waldron R."/>
            <person name="Moloney N.M."/>
            <person name="Sperisen C."/>
            <person name="Kredics L."/>
            <person name="Vagvoelgyi C."/>
            <person name="Patrignani A."/>
            <person name="Fitzpatrick D."/>
            <person name="Nagy I."/>
            <person name="Doyle S."/>
            <person name="Anderson J.B."/>
            <person name="Grigoriev I.V."/>
            <person name="Gueldener U."/>
            <person name="Muensterkoetter M."/>
            <person name="Nagy L.G."/>
        </authorList>
    </citation>
    <scope>NUCLEOTIDE SEQUENCE [LARGE SCALE GENOMIC DNA]</scope>
    <source>
        <strain evidence="2">28-4</strain>
    </source>
</reference>
<dbReference type="SUPFAM" id="SSF52047">
    <property type="entry name" value="RNI-like"/>
    <property type="match status" value="1"/>
</dbReference>
<dbReference type="Proteomes" id="UP000218334">
    <property type="component" value="Unassembled WGS sequence"/>
</dbReference>
<sequence length="214" mass="23607">MVNLNHVCVSGGTGTLVRSIVEDVAVSLVTLELERCNAEPRDFSGMAPVSIRRLSISCCHSNIRFILGPVAVEELEVYGPGLDGGCMHVGVTLRRLTDGHLKRLYVINTCRDSGCRDIVHLARALETCLASLEVLVLNIPLSQSTLERLLGAVSLYPALKSLYFRSLPLFRINKVCILSLVELRFPFSAKVHYLLLSSDLNVMPRSRSRTDGQE</sequence>
<evidence type="ECO:0000313" key="2">
    <source>
        <dbReference type="Proteomes" id="UP000218334"/>
    </source>
</evidence>
<proteinExistence type="predicted"/>
<protein>
    <submittedName>
        <fullName evidence="1">Uncharacterized protein</fullName>
    </submittedName>
</protein>
<keyword evidence="2" id="KW-1185">Reference proteome</keyword>
<accession>A0A2H3B5K6</accession>
<dbReference type="AlphaFoldDB" id="A0A2H3B5K6"/>